<accession>A0ABQ5GWY5</accession>
<evidence type="ECO:0000313" key="1">
    <source>
        <dbReference type="EMBL" id="GJT80151.1"/>
    </source>
</evidence>
<proteinExistence type="predicted"/>
<comment type="caution">
    <text evidence="1">The sequence shown here is derived from an EMBL/GenBank/DDBJ whole genome shotgun (WGS) entry which is preliminary data.</text>
</comment>
<organism evidence="1 2">
    <name type="scientific">Tanacetum coccineum</name>
    <dbReference type="NCBI Taxonomy" id="301880"/>
    <lineage>
        <taxon>Eukaryota</taxon>
        <taxon>Viridiplantae</taxon>
        <taxon>Streptophyta</taxon>
        <taxon>Embryophyta</taxon>
        <taxon>Tracheophyta</taxon>
        <taxon>Spermatophyta</taxon>
        <taxon>Magnoliopsida</taxon>
        <taxon>eudicotyledons</taxon>
        <taxon>Gunneridae</taxon>
        <taxon>Pentapetalae</taxon>
        <taxon>asterids</taxon>
        <taxon>campanulids</taxon>
        <taxon>Asterales</taxon>
        <taxon>Asteraceae</taxon>
        <taxon>Asteroideae</taxon>
        <taxon>Anthemideae</taxon>
        <taxon>Anthemidinae</taxon>
        <taxon>Tanacetum</taxon>
    </lineage>
</organism>
<keyword evidence="2" id="KW-1185">Reference proteome</keyword>
<dbReference type="EMBL" id="BQNB010018964">
    <property type="protein sequence ID" value="GJT80151.1"/>
    <property type="molecule type" value="Genomic_DNA"/>
</dbReference>
<gene>
    <name evidence="1" type="ORF">Tco_1054493</name>
</gene>
<evidence type="ECO:0000313" key="2">
    <source>
        <dbReference type="Proteomes" id="UP001151760"/>
    </source>
</evidence>
<reference evidence="1" key="1">
    <citation type="journal article" date="2022" name="Int. J. Mol. Sci.">
        <title>Draft Genome of Tanacetum Coccineum: Genomic Comparison of Closely Related Tanacetum-Family Plants.</title>
        <authorList>
            <person name="Yamashiro T."/>
            <person name="Shiraishi A."/>
            <person name="Nakayama K."/>
            <person name="Satake H."/>
        </authorList>
    </citation>
    <scope>NUCLEOTIDE SEQUENCE</scope>
</reference>
<reference evidence="1" key="2">
    <citation type="submission" date="2022-01" db="EMBL/GenBank/DDBJ databases">
        <authorList>
            <person name="Yamashiro T."/>
            <person name="Shiraishi A."/>
            <person name="Satake H."/>
            <person name="Nakayama K."/>
        </authorList>
    </citation>
    <scope>NUCLEOTIDE SEQUENCE</scope>
</reference>
<sequence length="213" mass="23432">MCRRASAKLNSKWRFRKISMNFKAKGRPFLWIFYLDYPRWIRVNVVFGSSMTTCSQLGQLEVGRLCTSVMKNRVPMLPSVSPPPPEVEFEVHHMKHRSVGEAFNSPLDVMSLDIDPGCSHFPGFVLVPTILIVGWLDVLQGGKPGGLLVFHRGGRTEFLLKFAAAACIRNTQLCSTAFTRAGAGTGSSACREASLTITFNSATSEILRSGSCS</sequence>
<dbReference type="Proteomes" id="UP001151760">
    <property type="component" value="Unassembled WGS sequence"/>
</dbReference>
<name>A0ABQ5GWY5_9ASTR</name>
<protein>
    <submittedName>
        <fullName evidence="1">Uncharacterized protein</fullName>
    </submittedName>
</protein>